<dbReference type="AlphaFoldDB" id="A0A250J1G8"/>
<comment type="similarity">
    <text evidence="7 8">Belongs to the tRNA nucleotidyltransferase/poly(A) polymerase family.</text>
</comment>
<dbReference type="PANTHER" id="PTHR43051">
    <property type="entry name" value="POLYNUCLEOTIDE ADENYLYLTRANSFERASE FAMILY PROTEIN"/>
    <property type="match status" value="1"/>
</dbReference>
<dbReference type="InterPro" id="IPR043519">
    <property type="entry name" value="NT_sf"/>
</dbReference>
<dbReference type="GO" id="GO:0005524">
    <property type="term" value="F:ATP binding"/>
    <property type="evidence" value="ECO:0007669"/>
    <property type="project" value="UniProtKB-UniRule"/>
</dbReference>
<dbReference type="EMBL" id="CP022098">
    <property type="protein sequence ID" value="ATB37403.1"/>
    <property type="molecule type" value="Genomic_DNA"/>
</dbReference>
<evidence type="ECO:0000256" key="4">
    <source>
        <dbReference type="ARBA" id="ARBA00022840"/>
    </source>
</evidence>
<organism evidence="13 14">
    <name type="scientific">Cystobacter fuscus</name>
    <dbReference type="NCBI Taxonomy" id="43"/>
    <lineage>
        <taxon>Bacteria</taxon>
        <taxon>Pseudomonadati</taxon>
        <taxon>Myxococcota</taxon>
        <taxon>Myxococcia</taxon>
        <taxon>Myxococcales</taxon>
        <taxon>Cystobacterineae</taxon>
        <taxon>Archangiaceae</taxon>
        <taxon>Cystobacter</taxon>
    </lineage>
</organism>
<proteinExistence type="inferred from homology"/>
<evidence type="ECO:0000256" key="9">
    <source>
        <dbReference type="SAM" id="MobiDB-lite"/>
    </source>
</evidence>
<comment type="catalytic activity">
    <reaction evidence="7">
        <text>RNA(n) + ATP = RNA(n)-3'-adenine ribonucleotide + diphosphate</text>
        <dbReference type="Rhea" id="RHEA:11332"/>
        <dbReference type="Rhea" id="RHEA-COMP:14527"/>
        <dbReference type="Rhea" id="RHEA-COMP:17347"/>
        <dbReference type="ChEBI" id="CHEBI:30616"/>
        <dbReference type="ChEBI" id="CHEBI:33019"/>
        <dbReference type="ChEBI" id="CHEBI:140395"/>
        <dbReference type="ChEBI" id="CHEBI:173115"/>
        <dbReference type="EC" id="2.7.7.19"/>
    </reaction>
</comment>
<feature type="active site" evidence="7">
    <location>
        <position position="109"/>
    </location>
</feature>
<evidence type="ECO:0000256" key="2">
    <source>
        <dbReference type="ARBA" id="ARBA00022679"/>
    </source>
</evidence>
<dbReference type="NCBIfam" id="TIGR01942">
    <property type="entry name" value="pcnB"/>
    <property type="match status" value="1"/>
</dbReference>
<dbReference type="CDD" id="cd05398">
    <property type="entry name" value="NT_ClassII-CCAase"/>
    <property type="match status" value="1"/>
</dbReference>
<feature type="compositionally biased region" description="Low complexity" evidence="9">
    <location>
        <begin position="493"/>
        <end position="518"/>
    </location>
</feature>
<dbReference type="Gene3D" id="3.30.460.10">
    <property type="entry name" value="Beta Polymerase, domain 2"/>
    <property type="match status" value="1"/>
</dbReference>
<dbReference type="SUPFAM" id="SSF81301">
    <property type="entry name" value="Nucleotidyltransferase"/>
    <property type="match status" value="1"/>
</dbReference>
<feature type="compositionally biased region" description="Acidic residues" evidence="9">
    <location>
        <begin position="519"/>
        <end position="557"/>
    </location>
</feature>
<keyword evidence="1 7" id="KW-0507">mRNA processing</keyword>
<dbReference type="GO" id="GO:0003723">
    <property type="term" value="F:RNA binding"/>
    <property type="evidence" value="ECO:0007669"/>
    <property type="project" value="UniProtKB-UniRule"/>
</dbReference>
<dbReference type="InterPro" id="IPR010206">
    <property type="entry name" value="PolA_pol_I"/>
</dbReference>
<feature type="region of interest" description="Disordered" evidence="9">
    <location>
        <begin position="1"/>
        <end position="52"/>
    </location>
</feature>
<keyword evidence="5 7" id="KW-0694">RNA-binding</keyword>
<keyword evidence="6 7" id="KW-0804">Transcription</keyword>
<feature type="domain" description="Poly A polymerase head" evidence="10">
    <location>
        <begin position="91"/>
        <end position="233"/>
    </location>
</feature>
<dbReference type="EC" id="2.7.7.19" evidence="7"/>
<sequence>MLQPVPDDAREAVAFEAGSKDPLEELPVPEPEEVSFPMPAFTAPSAEDTIPDTDFLPEPQLSGKPAEIDPDKLDPDALKVIHRLHSHGHEAYLVGGCVRDLSLGRTPKDFDIATSAHPGEVRAIFRNCRLIGRRFRLAHIYFKGGKIIEVSTFRANPTELVDAPSESGEEEGGEAEESQNPDLLITHDNVFGTAEQDARRRDFTINGLFYDVVEGRIIDYVRGRRDLDEHYIRTIGDPEIRMREDPVRILRAVRFASKLGLDIESRTYAAMEGAVEDLPRCAPARLLEETFRLIRGGVAAPSLRLLDALDALKILLPPVAAYFKEQGRRGQETFYSFAEALDRRVASGELLDDAILLAALLVPIAQASPVVESLDAAGRPSVSQAIEDLLAEFVQTARLPRRIAERCRLLLIAQRTLSGERRKKTGAFRRHPLFADALVVFEISVEATSRHRDALEAWKRGDVPSSRPSTEGSAAEGDAPRKRRRRRRRGGTRNKPGTTEGASTAPAAAGASESTATEASEDALDEASGDEESDDTFDSSDADDDSGEDAESASDEG</sequence>
<feature type="compositionally biased region" description="Basic and acidic residues" evidence="9">
    <location>
        <begin position="7"/>
        <end position="23"/>
    </location>
</feature>
<evidence type="ECO:0000256" key="5">
    <source>
        <dbReference type="ARBA" id="ARBA00022884"/>
    </source>
</evidence>
<dbReference type="InterPro" id="IPR032828">
    <property type="entry name" value="PolyA_RNA-bd"/>
</dbReference>
<feature type="domain" description="Polymerase A arginine-rich C-terminal" evidence="11">
    <location>
        <begin position="380"/>
        <end position="489"/>
    </location>
</feature>
<dbReference type="SUPFAM" id="SSF81891">
    <property type="entry name" value="Poly A polymerase C-terminal region-like"/>
    <property type="match status" value="1"/>
</dbReference>
<evidence type="ECO:0000256" key="8">
    <source>
        <dbReference type="RuleBase" id="RU003953"/>
    </source>
</evidence>
<feature type="active site" evidence="7">
    <location>
        <position position="111"/>
    </location>
</feature>
<evidence type="ECO:0000313" key="14">
    <source>
        <dbReference type="Proteomes" id="UP000217257"/>
    </source>
</evidence>
<dbReference type="HAMAP" id="MF_00957">
    <property type="entry name" value="PolyA_pol"/>
    <property type="match status" value="1"/>
</dbReference>
<dbReference type="PANTHER" id="PTHR43051:SF1">
    <property type="entry name" value="POLYNUCLEOTIDE ADENYLYLTRANSFERASE FAMILY PROTEIN"/>
    <property type="match status" value="1"/>
</dbReference>
<name>A0A250J1G8_9BACT</name>
<feature type="domain" description="tRNA nucleotidyltransferase/poly(A) polymerase RNA and SrmB- binding" evidence="12">
    <location>
        <begin position="260"/>
        <end position="321"/>
    </location>
</feature>
<feature type="region of interest" description="Disordered" evidence="9">
    <location>
        <begin position="458"/>
        <end position="557"/>
    </location>
</feature>
<dbReference type="KEGG" id="cfus:CYFUS_002825"/>
<feature type="region of interest" description="Disordered" evidence="9">
    <location>
        <begin position="160"/>
        <end position="182"/>
    </location>
</feature>
<keyword evidence="2 7" id="KW-0808">Transferase</keyword>
<dbReference type="Proteomes" id="UP000217257">
    <property type="component" value="Chromosome"/>
</dbReference>
<evidence type="ECO:0000256" key="3">
    <source>
        <dbReference type="ARBA" id="ARBA00022741"/>
    </source>
</evidence>
<gene>
    <name evidence="7" type="primary">pcnB</name>
    <name evidence="13" type="ORF">CYFUS_002825</name>
</gene>
<reference evidence="13 14" key="1">
    <citation type="submission" date="2017-06" db="EMBL/GenBank/DDBJ databases">
        <title>Sequencing and comparative analysis of myxobacterial genomes.</title>
        <authorList>
            <person name="Rupp O."/>
            <person name="Goesmann A."/>
            <person name="Sogaard-Andersen L."/>
        </authorList>
    </citation>
    <scope>NUCLEOTIDE SEQUENCE [LARGE SCALE GENOMIC DNA]</scope>
    <source>
        <strain evidence="13 14">DSM 52655</strain>
    </source>
</reference>
<dbReference type="GO" id="GO:0006397">
    <property type="term" value="P:mRNA processing"/>
    <property type="evidence" value="ECO:0007669"/>
    <property type="project" value="UniProtKB-KW"/>
</dbReference>
<evidence type="ECO:0000256" key="1">
    <source>
        <dbReference type="ARBA" id="ARBA00022664"/>
    </source>
</evidence>
<protein>
    <recommendedName>
        <fullName evidence="7">Poly(A) polymerase I</fullName>
        <shortName evidence="7">PAP I</shortName>
        <ecNumber evidence="7">2.7.7.19</ecNumber>
    </recommendedName>
</protein>
<evidence type="ECO:0000259" key="11">
    <source>
        <dbReference type="Pfam" id="PF12626"/>
    </source>
</evidence>
<dbReference type="InterPro" id="IPR052191">
    <property type="entry name" value="tRNA_ntf/polyA_polymerase_I"/>
</dbReference>
<keyword evidence="3 7" id="KW-0547">Nucleotide-binding</keyword>
<accession>A0A250J1G8</accession>
<feature type="active site" evidence="7">
    <location>
        <position position="202"/>
    </location>
</feature>
<keyword evidence="4 7" id="KW-0067">ATP-binding</keyword>
<dbReference type="Pfam" id="PF12626">
    <property type="entry name" value="PolyA_pol_arg_C"/>
    <property type="match status" value="1"/>
</dbReference>
<evidence type="ECO:0000259" key="10">
    <source>
        <dbReference type="Pfam" id="PF01743"/>
    </source>
</evidence>
<dbReference type="InterPro" id="IPR002646">
    <property type="entry name" value="PolA_pol_head_dom"/>
</dbReference>
<comment type="function">
    <text evidence="7">Adds poly(A) tail to the 3' end of many RNAs, which usually targets these RNAs for decay. Plays a significant role in the global control of gene expression, through influencing the rate of transcript degradation, and in the general RNA quality control.</text>
</comment>
<dbReference type="GO" id="GO:1990817">
    <property type="term" value="F:poly(A) RNA polymerase activity"/>
    <property type="evidence" value="ECO:0007669"/>
    <property type="project" value="UniProtKB-UniRule"/>
</dbReference>
<dbReference type="InterPro" id="IPR025866">
    <property type="entry name" value="PolyA_pol_arg_C_dom"/>
</dbReference>
<evidence type="ECO:0000313" key="13">
    <source>
        <dbReference type="EMBL" id="ATB37403.1"/>
    </source>
</evidence>
<dbReference type="Gene3D" id="1.10.3090.10">
    <property type="entry name" value="cca-adding enzyme, domain 2"/>
    <property type="match status" value="1"/>
</dbReference>
<dbReference type="GO" id="GO:0043633">
    <property type="term" value="P:polyadenylation-dependent RNA catabolic process"/>
    <property type="evidence" value="ECO:0007669"/>
    <property type="project" value="InterPro"/>
</dbReference>
<evidence type="ECO:0000256" key="7">
    <source>
        <dbReference type="HAMAP-Rule" id="MF_00957"/>
    </source>
</evidence>
<evidence type="ECO:0000256" key="6">
    <source>
        <dbReference type="ARBA" id="ARBA00023163"/>
    </source>
</evidence>
<feature type="compositionally biased region" description="Acidic residues" evidence="9">
    <location>
        <begin position="167"/>
        <end position="179"/>
    </location>
</feature>
<feature type="compositionally biased region" description="Basic residues" evidence="9">
    <location>
        <begin position="481"/>
        <end position="492"/>
    </location>
</feature>
<dbReference type="Pfam" id="PF12627">
    <property type="entry name" value="PolyA_pol_RNAbd"/>
    <property type="match status" value="1"/>
</dbReference>
<evidence type="ECO:0000259" key="12">
    <source>
        <dbReference type="Pfam" id="PF12627"/>
    </source>
</evidence>
<dbReference type="RefSeq" id="WP_232537553.1">
    <property type="nucleotide sequence ID" value="NZ_CP022098.1"/>
</dbReference>
<dbReference type="Pfam" id="PF01743">
    <property type="entry name" value="PolyA_pol"/>
    <property type="match status" value="1"/>
</dbReference>